<proteinExistence type="predicted"/>
<dbReference type="EMBL" id="CP058561">
    <property type="protein sequence ID" value="QUH29912.1"/>
    <property type="molecule type" value="Genomic_DNA"/>
</dbReference>
<gene>
    <name evidence="1" type="ORF">HYG85_13730</name>
</gene>
<dbReference type="AlphaFoldDB" id="A0A8J8MBJ0"/>
<reference evidence="1 2" key="1">
    <citation type="submission" date="2020-07" db="EMBL/GenBank/DDBJ databases">
        <title>Vallitalea guaymasensis genome.</title>
        <authorList>
            <person name="Postec A."/>
        </authorList>
    </citation>
    <scope>NUCLEOTIDE SEQUENCE [LARGE SCALE GENOMIC DNA]</scope>
    <source>
        <strain evidence="1 2">Ra1766G1</strain>
    </source>
</reference>
<evidence type="ECO:0000313" key="1">
    <source>
        <dbReference type="EMBL" id="QUH29912.1"/>
    </source>
</evidence>
<protein>
    <submittedName>
        <fullName evidence="1">YukJ family protein</fullName>
    </submittedName>
</protein>
<dbReference type="RefSeq" id="WP_212690158.1">
    <property type="nucleotide sequence ID" value="NZ_CP058561.1"/>
</dbReference>
<accession>A0A8J8MBJ0</accession>
<dbReference type="InterPro" id="IPR019268">
    <property type="entry name" value="DUF2278"/>
</dbReference>
<dbReference type="Pfam" id="PF10042">
    <property type="entry name" value="DUF2278"/>
    <property type="match status" value="1"/>
</dbReference>
<keyword evidence="2" id="KW-1185">Reference proteome</keyword>
<evidence type="ECO:0000313" key="2">
    <source>
        <dbReference type="Proteomes" id="UP000677305"/>
    </source>
</evidence>
<organism evidence="1 2">
    <name type="scientific">Vallitalea guaymasensis</name>
    <dbReference type="NCBI Taxonomy" id="1185412"/>
    <lineage>
        <taxon>Bacteria</taxon>
        <taxon>Bacillati</taxon>
        <taxon>Bacillota</taxon>
        <taxon>Clostridia</taxon>
        <taxon>Lachnospirales</taxon>
        <taxon>Vallitaleaceae</taxon>
        <taxon>Vallitalea</taxon>
    </lineage>
</organism>
<dbReference type="KEGG" id="vgu:HYG85_13730"/>
<dbReference type="Proteomes" id="UP000677305">
    <property type="component" value="Chromosome"/>
</dbReference>
<sequence length="223" mass="26127">MSLQAYGLLKGKAVATKEERDNNRPHYHIHVKANEENYRISINIKSNDVLSELLFYTDENFEHGITSIITELPYGFYFSNRVSIDYIRGNMGFSRDDMKKIPHDKAGPNNDLNEKLNYYIDKAISSEDTDIYIYGSKWKTGNYCKPDRIFGFSPSMGMHDIHMNQGNIRKWKKDSGVWQDGCLFIHYKEIDKWIGIFLAFQSQSWDNDDCTGQANYKYKKKKR</sequence>
<name>A0A8J8MBJ0_9FIRM</name>